<reference evidence="1" key="1">
    <citation type="submission" date="2020-06" db="EMBL/GenBank/DDBJ databases">
        <title>WGS assembly of Ceratodon purpureus strain R40.</title>
        <authorList>
            <person name="Carey S.B."/>
            <person name="Jenkins J."/>
            <person name="Shu S."/>
            <person name="Lovell J.T."/>
            <person name="Sreedasyam A."/>
            <person name="Maumus F."/>
            <person name="Tiley G.P."/>
            <person name="Fernandez-Pozo N."/>
            <person name="Barry K."/>
            <person name="Chen C."/>
            <person name="Wang M."/>
            <person name="Lipzen A."/>
            <person name="Daum C."/>
            <person name="Saski C.A."/>
            <person name="Payton A.C."/>
            <person name="Mcbreen J.C."/>
            <person name="Conrad R.E."/>
            <person name="Kollar L.M."/>
            <person name="Olsson S."/>
            <person name="Huttunen S."/>
            <person name="Landis J.B."/>
            <person name="Wickett N.J."/>
            <person name="Johnson M.G."/>
            <person name="Rensing S.A."/>
            <person name="Grimwood J."/>
            <person name="Schmutz J."/>
            <person name="Mcdaniel S.F."/>
        </authorList>
    </citation>
    <scope>NUCLEOTIDE SEQUENCE</scope>
    <source>
        <strain evidence="1">R40</strain>
    </source>
</reference>
<dbReference type="Proteomes" id="UP000822688">
    <property type="component" value="Chromosome 2"/>
</dbReference>
<accession>A0A8T0ISN4</accession>
<organism evidence="1 2">
    <name type="scientific">Ceratodon purpureus</name>
    <name type="common">Fire moss</name>
    <name type="synonym">Dicranum purpureum</name>
    <dbReference type="NCBI Taxonomy" id="3225"/>
    <lineage>
        <taxon>Eukaryota</taxon>
        <taxon>Viridiplantae</taxon>
        <taxon>Streptophyta</taxon>
        <taxon>Embryophyta</taxon>
        <taxon>Bryophyta</taxon>
        <taxon>Bryophytina</taxon>
        <taxon>Bryopsida</taxon>
        <taxon>Dicranidae</taxon>
        <taxon>Pseudoditrichales</taxon>
        <taxon>Ditrichaceae</taxon>
        <taxon>Ceratodon</taxon>
    </lineage>
</organism>
<protein>
    <submittedName>
        <fullName evidence="1">Uncharacterized protein</fullName>
    </submittedName>
</protein>
<dbReference type="EMBL" id="CM026422">
    <property type="protein sequence ID" value="KAG0585413.1"/>
    <property type="molecule type" value="Genomic_DNA"/>
</dbReference>
<name>A0A8T0ISN4_CERPU</name>
<dbReference type="AlphaFoldDB" id="A0A8T0ISN4"/>
<keyword evidence="2" id="KW-1185">Reference proteome</keyword>
<evidence type="ECO:0000313" key="1">
    <source>
        <dbReference type="EMBL" id="KAG0585413.1"/>
    </source>
</evidence>
<comment type="caution">
    <text evidence="1">The sequence shown here is derived from an EMBL/GenBank/DDBJ whole genome shotgun (WGS) entry which is preliminary data.</text>
</comment>
<evidence type="ECO:0000313" key="2">
    <source>
        <dbReference type="Proteomes" id="UP000822688"/>
    </source>
</evidence>
<sequence>MPSALRIAQCALPIAHAYALFPRSAVVFSAPEAFVCHCSHAIVPVPVPVLVLPQVPNCWLCLEVEELGTCHASPDASPQVLLCCHARRCASPLRCRGIPC</sequence>
<gene>
    <name evidence="1" type="ORF">KC19_2G009900</name>
</gene>
<proteinExistence type="predicted"/>